<keyword evidence="2 10" id="KW-0813">Transport</keyword>
<reference evidence="15 16" key="1">
    <citation type="submission" date="2013-11" db="EMBL/GenBank/DDBJ databases">
        <title>Single cell genomics of uncultured Tannerella BU063 (oral taxon 286).</title>
        <authorList>
            <person name="Beall C.J."/>
            <person name="Campbell A.G."/>
            <person name="Griffen A.L."/>
            <person name="Podar M."/>
            <person name="Leys E.J."/>
        </authorList>
    </citation>
    <scope>NUCLEOTIDE SEQUENCE [LARGE SCALE GENOMIC DNA]</scope>
    <source>
        <strain evidence="15">Cell 1/3</strain>
    </source>
</reference>
<name>W2CKB7_9BACT</name>
<evidence type="ECO:0000256" key="5">
    <source>
        <dbReference type="ARBA" id="ARBA00022729"/>
    </source>
</evidence>
<comment type="similarity">
    <text evidence="10 11">Belongs to the TonB-dependent receptor family.</text>
</comment>
<comment type="caution">
    <text evidence="15">The sequence shown here is derived from an EMBL/GenBank/DDBJ whole genome shotgun (WGS) entry which is preliminary data.</text>
</comment>
<keyword evidence="3 10" id="KW-1134">Transmembrane beta strand</keyword>
<accession>W2CKB7</accession>
<dbReference type="Pfam" id="PF00593">
    <property type="entry name" value="TonB_dep_Rec_b-barrel"/>
    <property type="match status" value="1"/>
</dbReference>
<dbReference type="InterPro" id="IPR037066">
    <property type="entry name" value="Plug_dom_sf"/>
</dbReference>
<evidence type="ECO:0000256" key="6">
    <source>
        <dbReference type="ARBA" id="ARBA00023077"/>
    </source>
</evidence>
<keyword evidence="9 10" id="KW-0998">Cell outer membrane</keyword>
<feature type="signal peptide" evidence="12">
    <location>
        <begin position="1"/>
        <end position="20"/>
    </location>
</feature>
<organism evidence="15 16">
    <name type="scientific">Tannerella sp. oral taxon BU063 isolate Cell 1/3</name>
    <dbReference type="NCBI Taxonomy" id="1411022"/>
    <lineage>
        <taxon>Bacteria</taxon>
        <taxon>Pseudomonadati</taxon>
        <taxon>Bacteroidota</taxon>
        <taxon>Bacteroidia</taxon>
        <taxon>Bacteroidales</taxon>
        <taxon>Tannerellaceae</taxon>
        <taxon>Tannerella</taxon>
    </lineage>
</organism>
<evidence type="ECO:0000259" key="14">
    <source>
        <dbReference type="Pfam" id="PF07715"/>
    </source>
</evidence>
<proteinExistence type="inferred from homology"/>
<dbReference type="GO" id="GO:0044718">
    <property type="term" value="P:siderophore transmembrane transport"/>
    <property type="evidence" value="ECO:0007669"/>
    <property type="project" value="TreeGrafter"/>
</dbReference>
<dbReference type="EMBL" id="AYYE01001119">
    <property type="protein sequence ID" value="ETK06936.1"/>
    <property type="molecule type" value="Genomic_DNA"/>
</dbReference>
<dbReference type="InterPro" id="IPR000531">
    <property type="entry name" value="Beta-barrel_TonB"/>
</dbReference>
<dbReference type="Gene3D" id="2.170.130.10">
    <property type="entry name" value="TonB-dependent receptor, plug domain"/>
    <property type="match status" value="1"/>
</dbReference>
<comment type="subcellular location">
    <subcellularLocation>
        <location evidence="1 10">Cell outer membrane</location>
        <topology evidence="1 10">Multi-pass membrane protein</topology>
    </subcellularLocation>
</comment>
<dbReference type="InterPro" id="IPR008969">
    <property type="entry name" value="CarboxyPept-like_regulatory"/>
</dbReference>
<dbReference type="SUPFAM" id="SSF49464">
    <property type="entry name" value="Carboxypeptidase regulatory domain-like"/>
    <property type="match status" value="1"/>
</dbReference>
<dbReference type="PANTHER" id="PTHR30069:SF29">
    <property type="entry name" value="HEMOGLOBIN AND HEMOGLOBIN-HAPTOGLOBIN-BINDING PROTEIN 1-RELATED"/>
    <property type="match status" value="1"/>
</dbReference>
<dbReference type="GO" id="GO:0009279">
    <property type="term" value="C:cell outer membrane"/>
    <property type="evidence" value="ECO:0007669"/>
    <property type="project" value="UniProtKB-SubCell"/>
</dbReference>
<dbReference type="Pfam" id="PF13715">
    <property type="entry name" value="CarbopepD_reg_2"/>
    <property type="match status" value="1"/>
</dbReference>
<dbReference type="InterPro" id="IPR039426">
    <property type="entry name" value="TonB-dep_rcpt-like"/>
</dbReference>
<feature type="domain" description="TonB-dependent receptor plug" evidence="14">
    <location>
        <begin position="125"/>
        <end position="225"/>
    </location>
</feature>
<dbReference type="GO" id="GO:0015344">
    <property type="term" value="F:siderophore uptake transmembrane transporter activity"/>
    <property type="evidence" value="ECO:0007669"/>
    <property type="project" value="TreeGrafter"/>
</dbReference>
<feature type="chain" id="PRO_5004812783" description="TonB-denpendent receptor" evidence="12">
    <location>
        <begin position="21"/>
        <end position="741"/>
    </location>
</feature>
<dbReference type="PANTHER" id="PTHR30069">
    <property type="entry name" value="TONB-DEPENDENT OUTER MEMBRANE RECEPTOR"/>
    <property type="match status" value="1"/>
</dbReference>
<dbReference type="Pfam" id="PF07715">
    <property type="entry name" value="Plug"/>
    <property type="match status" value="1"/>
</dbReference>
<evidence type="ECO:0000256" key="3">
    <source>
        <dbReference type="ARBA" id="ARBA00022452"/>
    </source>
</evidence>
<dbReference type="SUPFAM" id="SSF56935">
    <property type="entry name" value="Porins"/>
    <property type="match status" value="1"/>
</dbReference>
<evidence type="ECO:0008006" key="17">
    <source>
        <dbReference type="Google" id="ProtNLM"/>
    </source>
</evidence>
<dbReference type="AlphaFoldDB" id="W2CKB7"/>
<sequence length="741" mass="82438">MKLRFKYTLPVLAAALSVNAARAQFNVKGTVALDNGDKAIGATLRLLRSGEVATTDADGNFTLHSSHATDRLVAAYIGFRSDTIDVTAANANALAIVLREEVQQVSEVVVKGRVANTLKSRIATVQTEKINYEELTRAACCNLSESFETNASVDVSYSDAATGAKQIRLLGLPGTYVQMLTENVPNFRGAASLFGLDYVPAPWMESIQVSKGSASVRNGYESVTGQINVEYKKPMKAAPLTLNLFASDAGRMEGNADAAIRLSKHLSTGLFAHYSRDKQSHDADGDGFLDLPLTEQFNVFNRWFYNRKNYVSQVGVKLIHETRENGQTAHATPARPGDPLYRIDIRTLRGEVFTKNGYVLDDEANRSVALILAGSFHKQDATYGAIPYDLRQSNVYANLLFDTDLGVKHKISTGLSLNMDRTEQTSNYFADDPAFLRLRTEWTAGAFAEYTWKPMRNLDIMAGLRADRHNEYGAFVTPRLHLHYTPIEALSVRASVGKGYRSVNVFVENNFLFASNRVRNLSVAPDLRMESAWNWGASLTGYLPIAGQELTLSAEYYQTDFQNQVVADVMTDAHGVRFYNLDGRAYARNIQLEAAYTFFKALDVRAAWRWTDAKETYNGRLMEKPLTNRYKGLLTVGYRTPRYGWQLDATAQFNGAGSMPTPDAARPLWEPTFDPYTMLGAQVTKRFKKMSVYLGAENLLNFKQAHPIVASSDPWGNDFDATMVWGPVHGRKIYAGLRWSL</sequence>
<evidence type="ECO:0000313" key="16">
    <source>
        <dbReference type="Proteomes" id="UP000034982"/>
    </source>
</evidence>
<evidence type="ECO:0000256" key="1">
    <source>
        <dbReference type="ARBA" id="ARBA00004571"/>
    </source>
</evidence>
<dbReference type="Gene3D" id="2.40.170.20">
    <property type="entry name" value="TonB-dependent receptor, beta-barrel domain"/>
    <property type="match status" value="1"/>
</dbReference>
<dbReference type="InterPro" id="IPR012910">
    <property type="entry name" value="Plug_dom"/>
</dbReference>
<dbReference type="PROSITE" id="PS52016">
    <property type="entry name" value="TONB_DEPENDENT_REC_3"/>
    <property type="match status" value="1"/>
</dbReference>
<evidence type="ECO:0000256" key="2">
    <source>
        <dbReference type="ARBA" id="ARBA00022448"/>
    </source>
</evidence>
<evidence type="ECO:0000256" key="8">
    <source>
        <dbReference type="ARBA" id="ARBA00023170"/>
    </source>
</evidence>
<evidence type="ECO:0000313" key="15">
    <source>
        <dbReference type="EMBL" id="ETK06936.1"/>
    </source>
</evidence>
<gene>
    <name evidence="15" type="ORF">T230_09835</name>
</gene>
<dbReference type="Proteomes" id="UP000034982">
    <property type="component" value="Unassembled WGS sequence"/>
</dbReference>
<evidence type="ECO:0000256" key="10">
    <source>
        <dbReference type="PROSITE-ProRule" id="PRU01360"/>
    </source>
</evidence>
<evidence type="ECO:0000256" key="9">
    <source>
        <dbReference type="ARBA" id="ARBA00023237"/>
    </source>
</evidence>
<protein>
    <recommendedName>
        <fullName evidence="17">TonB-denpendent receptor</fullName>
    </recommendedName>
</protein>
<evidence type="ECO:0000256" key="11">
    <source>
        <dbReference type="RuleBase" id="RU003357"/>
    </source>
</evidence>
<keyword evidence="5 12" id="KW-0732">Signal</keyword>
<keyword evidence="6 11" id="KW-0798">TonB box</keyword>
<evidence type="ECO:0000259" key="13">
    <source>
        <dbReference type="Pfam" id="PF00593"/>
    </source>
</evidence>
<feature type="domain" description="TonB-dependent receptor-like beta-barrel" evidence="13">
    <location>
        <begin position="340"/>
        <end position="699"/>
    </location>
</feature>
<evidence type="ECO:0000256" key="7">
    <source>
        <dbReference type="ARBA" id="ARBA00023136"/>
    </source>
</evidence>
<keyword evidence="7 10" id="KW-0472">Membrane</keyword>
<dbReference type="PATRIC" id="fig|1411022.3.peg.1088"/>
<evidence type="ECO:0000256" key="12">
    <source>
        <dbReference type="SAM" id="SignalP"/>
    </source>
</evidence>
<dbReference type="InterPro" id="IPR036942">
    <property type="entry name" value="Beta-barrel_TonB_sf"/>
</dbReference>
<keyword evidence="8" id="KW-0675">Receptor</keyword>
<evidence type="ECO:0000256" key="4">
    <source>
        <dbReference type="ARBA" id="ARBA00022692"/>
    </source>
</evidence>
<keyword evidence="4 10" id="KW-0812">Transmembrane</keyword>